<dbReference type="EMBL" id="BMDC01000001">
    <property type="protein sequence ID" value="GGH57426.1"/>
    <property type="molecule type" value="Genomic_DNA"/>
</dbReference>
<evidence type="ECO:0000313" key="2">
    <source>
        <dbReference type="Proteomes" id="UP000600171"/>
    </source>
</evidence>
<dbReference type="InterPro" id="IPR019151">
    <property type="entry name" value="Proteasome_assmbl_chaperone_2"/>
</dbReference>
<dbReference type="InterPro" id="IPR008492">
    <property type="entry name" value="Rv2714-like"/>
</dbReference>
<name>A0A917IMV5_9MICC</name>
<protein>
    <submittedName>
        <fullName evidence="1">Carboxylate--amine ligase</fullName>
    </submittedName>
</protein>
<dbReference type="Gene3D" id="3.40.50.10900">
    <property type="entry name" value="PAC-like subunit"/>
    <property type="match status" value="1"/>
</dbReference>
<dbReference type="InterPro" id="IPR038389">
    <property type="entry name" value="PSMG2_sf"/>
</dbReference>
<gene>
    <name evidence="1" type="ORF">GCM10007359_02540</name>
</gene>
<evidence type="ECO:0000313" key="1">
    <source>
        <dbReference type="EMBL" id="GGH57426.1"/>
    </source>
</evidence>
<accession>A0A917IMV5</accession>
<organism evidence="1 2">
    <name type="scientific">Rothia aerolata</name>
    <dbReference type="NCBI Taxonomy" id="1812262"/>
    <lineage>
        <taxon>Bacteria</taxon>
        <taxon>Bacillati</taxon>
        <taxon>Actinomycetota</taxon>
        <taxon>Actinomycetes</taxon>
        <taxon>Micrococcales</taxon>
        <taxon>Micrococcaceae</taxon>
        <taxon>Rothia</taxon>
    </lineage>
</organism>
<dbReference type="GO" id="GO:0016874">
    <property type="term" value="F:ligase activity"/>
    <property type="evidence" value="ECO:0007669"/>
    <property type="project" value="UniProtKB-KW"/>
</dbReference>
<dbReference type="AlphaFoldDB" id="A0A917IMV5"/>
<keyword evidence="1" id="KW-0436">Ligase</keyword>
<keyword evidence="2" id="KW-1185">Reference proteome</keyword>
<sequence>MSTVLVCAFEGWNDAGNAASEALAYLERAFETVDHQLFDTEPFYDFSQQRPLLISQDDGSGEITWPELKLTEISLRSGSVRLLLLTGPEPNFRWKTFCQQIFALARQHAVDHLILLGGLLAEVPHTRPFPIAISSYTPALLNQSGVSPQTYTGPTGIVGVLAHSARSFGMDDLSLWVSVPHYAGHPPHPKASYGLLRALESMLDISIPLRPLEDETHAWERGAAELLEEEPQLADYVAQLEAQASQQQEQEISGDDIAAEFERFLKRRDS</sequence>
<comment type="caution">
    <text evidence="1">The sequence shown here is derived from an EMBL/GenBank/DDBJ whole genome shotgun (WGS) entry which is preliminary data.</text>
</comment>
<dbReference type="Pfam" id="PF09754">
    <property type="entry name" value="PAC2"/>
    <property type="match status" value="1"/>
</dbReference>
<dbReference type="SUPFAM" id="SSF159659">
    <property type="entry name" value="Cgl1923-like"/>
    <property type="match status" value="1"/>
</dbReference>
<dbReference type="PIRSF" id="PIRSF028754">
    <property type="entry name" value="UCP028754"/>
    <property type="match status" value="1"/>
</dbReference>
<proteinExistence type="predicted"/>
<dbReference type="RefSeq" id="WP_188358529.1">
    <property type="nucleotide sequence ID" value="NZ_BMDC01000001.1"/>
</dbReference>
<reference evidence="1 2" key="1">
    <citation type="journal article" date="2014" name="Int. J. Syst. Evol. Microbiol.">
        <title>Complete genome sequence of Corynebacterium casei LMG S-19264T (=DSM 44701T), isolated from a smear-ripened cheese.</title>
        <authorList>
            <consortium name="US DOE Joint Genome Institute (JGI-PGF)"/>
            <person name="Walter F."/>
            <person name="Albersmeier A."/>
            <person name="Kalinowski J."/>
            <person name="Ruckert C."/>
        </authorList>
    </citation>
    <scope>NUCLEOTIDE SEQUENCE [LARGE SCALE GENOMIC DNA]</scope>
    <source>
        <strain evidence="1 2">CCM 8669</strain>
    </source>
</reference>
<dbReference type="Proteomes" id="UP000600171">
    <property type="component" value="Unassembled WGS sequence"/>
</dbReference>